<dbReference type="GO" id="GO:0022857">
    <property type="term" value="F:transmembrane transporter activity"/>
    <property type="evidence" value="ECO:0007669"/>
    <property type="project" value="InterPro"/>
</dbReference>
<feature type="transmembrane region" description="Helical" evidence="6">
    <location>
        <begin position="205"/>
        <end position="227"/>
    </location>
</feature>
<gene>
    <name evidence="7" type="ORF">BS50DRAFT_542670</name>
</gene>
<feature type="transmembrane region" description="Helical" evidence="6">
    <location>
        <begin position="251"/>
        <end position="274"/>
    </location>
</feature>
<organism evidence="7 8">
    <name type="scientific">Corynespora cassiicola Philippines</name>
    <dbReference type="NCBI Taxonomy" id="1448308"/>
    <lineage>
        <taxon>Eukaryota</taxon>
        <taxon>Fungi</taxon>
        <taxon>Dikarya</taxon>
        <taxon>Ascomycota</taxon>
        <taxon>Pezizomycotina</taxon>
        <taxon>Dothideomycetes</taxon>
        <taxon>Pleosporomycetidae</taxon>
        <taxon>Pleosporales</taxon>
        <taxon>Corynesporascaceae</taxon>
        <taxon>Corynespora</taxon>
    </lineage>
</organism>
<feature type="transmembrane region" description="Helical" evidence="6">
    <location>
        <begin position="459"/>
        <end position="480"/>
    </location>
</feature>
<reference evidence="7 8" key="1">
    <citation type="journal article" date="2018" name="Front. Microbiol.">
        <title>Genome-Wide Analysis of Corynespora cassiicola Leaf Fall Disease Putative Effectors.</title>
        <authorList>
            <person name="Lopez D."/>
            <person name="Ribeiro S."/>
            <person name="Label P."/>
            <person name="Fumanal B."/>
            <person name="Venisse J.S."/>
            <person name="Kohler A."/>
            <person name="de Oliveira R.R."/>
            <person name="Labutti K."/>
            <person name="Lipzen A."/>
            <person name="Lail K."/>
            <person name="Bauer D."/>
            <person name="Ohm R.A."/>
            <person name="Barry K.W."/>
            <person name="Spatafora J."/>
            <person name="Grigoriev I.V."/>
            <person name="Martin F.M."/>
            <person name="Pujade-Renaud V."/>
        </authorList>
    </citation>
    <scope>NUCLEOTIDE SEQUENCE [LARGE SCALE GENOMIC DNA]</scope>
    <source>
        <strain evidence="7 8">Philippines</strain>
    </source>
</reference>
<evidence type="ECO:0000256" key="3">
    <source>
        <dbReference type="ARBA" id="ARBA00022692"/>
    </source>
</evidence>
<feature type="transmembrane region" description="Helical" evidence="6">
    <location>
        <begin position="178"/>
        <end position="198"/>
    </location>
</feature>
<dbReference type="EMBL" id="KZ678129">
    <property type="protein sequence ID" value="PSN73212.1"/>
    <property type="molecule type" value="Genomic_DNA"/>
</dbReference>
<accession>A0A2T2P6A3</accession>
<comment type="subcellular location">
    <subcellularLocation>
        <location evidence="1">Membrane</location>
        <topology evidence="1">Multi-pass membrane protein</topology>
    </subcellularLocation>
</comment>
<keyword evidence="3 6" id="KW-0812">Transmembrane</keyword>
<feature type="transmembrane region" description="Helical" evidence="6">
    <location>
        <begin position="55"/>
        <end position="82"/>
    </location>
</feature>
<evidence type="ECO:0000256" key="5">
    <source>
        <dbReference type="ARBA" id="ARBA00023136"/>
    </source>
</evidence>
<dbReference type="Proteomes" id="UP000240883">
    <property type="component" value="Unassembled WGS sequence"/>
</dbReference>
<dbReference type="GO" id="GO:0016020">
    <property type="term" value="C:membrane"/>
    <property type="evidence" value="ECO:0007669"/>
    <property type="project" value="UniProtKB-SubCell"/>
</dbReference>
<evidence type="ECO:0000256" key="6">
    <source>
        <dbReference type="SAM" id="Phobius"/>
    </source>
</evidence>
<feature type="transmembrane region" description="Helical" evidence="6">
    <location>
        <begin position="134"/>
        <end position="158"/>
    </location>
</feature>
<feature type="transmembrane region" description="Helical" evidence="6">
    <location>
        <begin position="88"/>
        <end position="113"/>
    </location>
</feature>
<feature type="transmembrane region" description="Helical" evidence="6">
    <location>
        <begin position="492"/>
        <end position="511"/>
    </location>
</feature>
<evidence type="ECO:0000256" key="1">
    <source>
        <dbReference type="ARBA" id="ARBA00004141"/>
    </source>
</evidence>
<feature type="transmembrane region" description="Helical" evidence="6">
    <location>
        <begin position="415"/>
        <end position="439"/>
    </location>
</feature>
<evidence type="ECO:0000256" key="2">
    <source>
        <dbReference type="ARBA" id="ARBA00022448"/>
    </source>
</evidence>
<keyword evidence="8" id="KW-1185">Reference proteome</keyword>
<keyword evidence="5 6" id="KW-0472">Membrane</keyword>
<evidence type="ECO:0000313" key="7">
    <source>
        <dbReference type="EMBL" id="PSN73212.1"/>
    </source>
</evidence>
<proteinExistence type="predicted"/>
<dbReference type="PANTHER" id="PTHR45649">
    <property type="entry name" value="AMINO-ACID PERMEASE BAT1"/>
    <property type="match status" value="1"/>
</dbReference>
<dbReference type="AlphaFoldDB" id="A0A2T2P6A3"/>
<dbReference type="PIRSF" id="PIRSF006060">
    <property type="entry name" value="AA_transporter"/>
    <property type="match status" value="1"/>
</dbReference>
<dbReference type="PANTHER" id="PTHR45649:SF14">
    <property type="entry name" value="GABA PERMEASE"/>
    <property type="match status" value="1"/>
</dbReference>
<feature type="transmembrane region" description="Helical" evidence="6">
    <location>
        <begin position="336"/>
        <end position="358"/>
    </location>
</feature>
<feature type="transmembrane region" description="Helical" evidence="6">
    <location>
        <begin position="389"/>
        <end position="409"/>
    </location>
</feature>
<dbReference type="InterPro" id="IPR002293">
    <property type="entry name" value="AA/rel_permease1"/>
</dbReference>
<sequence length="529" mass="57153">MAHSLSIKSTPKAQREHIEMADTKSEKLEPVLTNTDDERLAQLGHVQELRRDFSIWSLGSLCLCLMATWEALSTVIATALMTGGAPCLFWNFLASIICTVAIACSLGEIASIYPTAGGQYHWVAALSPPSTRSVAAWFSGWINVGGQIVLTASAAFAAGLQTQALIILNSDTYAPERWQGLLFYWAILLYGAALNIWGSRLLPTANLLSGVLHIAGFLTILIVLGVMSPKNTSDFVFLEVTNSSGWSNDGISWLVGLLSAVYPLLGYDAACHLAEEMPNAARNVPLAMVGSVSVNGILGLGYCIMLLFSTGPLEELLSTPTGFPFMQIFLNATKSHAGATILSLVIIMIAIAATAAGITSTSRTVWAFARDKATPCSTYISHVNKSSQIPVRAVIIITILQMLLGFIYLGNSTAFNAILSMAILGLYASYLIPIVYFMVFGRPRLASHEWGPFRMPKTLGLAMNTLSCVWLILAMIFSTFPTVMPVTPQNMNYSSVVMVGWVVIGAIYYFIWGSAKFEVPVVTNEARGF</sequence>
<keyword evidence="4 6" id="KW-1133">Transmembrane helix</keyword>
<dbReference type="OrthoDB" id="3257095at2759"/>
<dbReference type="Pfam" id="PF13520">
    <property type="entry name" value="AA_permease_2"/>
    <property type="match status" value="1"/>
</dbReference>
<protein>
    <submittedName>
        <fullName evidence="7">Amino acid transporter</fullName>
    </submittedName>
</protein>
<feature type="transmembrane region" description="Helical" evidence="6">
    <location>
        <begin position="286"/>
        <end position="308"/>
    </location>
</feature>
<keyword evidence="2" id="KW-0813">Transport</keyword>
<dbReference type="Gene3D" id="1.20.1740.10">
    <property type="entry name" value="Amino acid/polyamine transporter I"/>
    <property type="match status" value="1"/>
</dbReference>
<evidence type="ECO:0000313" key="8">
    <source>
        <dbReference type="Proteomes" id="UP000240883"/>
    </source>
</evidence>
<dbReference type="STRING" id="1448308.A0A2T2P6A3"/>
<evidence type="ECO:0000256" key="4">
    <source>
        <dbReference type="ARBA" id="ARBA00022989"/>
    </source>
</evidence>
<name>A0A2T2P6A3_CORCC</name>